<dbReference type="PANTHER" id="PTHR30619">
    <property type="entry name" value="DNA INTERNALIZATION/COMPETENCE PROTEIN COMEC/REC2"/>
    <property type="match status" value="1"/>
</dbReference>
<dbReference type="STRING" id="1167632.GCA_000286335_00119"/>
<name>A0A2T4PV91_9STAP</name>
<dbReference type="SUPFAM" id="SSF56281">
    <property type="entry name" value="Metallo-hydrolase/oxidoreductase"/>
    <property type="match status" value="1"/>
</dbReference>
<dbReference type="InterPro" id="IPR036866">
    <property type="entry name" value="RibonucZ/Hydroxyglut_hydro"/>
</dbReference>
<comment type="caution">
    <text evidence="9">The sequence shown here is derived from an EMBL/GenBank/DDBJ whole genome shotgun (WGS) entry which is preliminary data.</text>
</comment>
<dbReference type="Pfam" id="PF03772">
    <property type="entry name" value="Competence"/>
    <property type="match status" value="1"/>
</dbReference>
<dbReference type="InterPro" id="IPR004797">
    <property type="entry name" value="Competence_ComEC/Rec2"/>
</dbReference>
<evidence type="ECO:0000313" key="10">
    <source>
        <dbReference type="Proteomes" id="UP000241209"/>
    </source>
</evidence>
<feature type="domain" description="ComEC/Rec2-related protein" evidence="8">
    <location>
        <begin position="195"/>
        <end position="453"/>
    </location>
</feature>
<feature type="transmembrane region" description="Helical" evidence="6">
    <location>
        <begin position="291"/>
        <end position="310"/>
    </location>
</feature>
<keyword evidence="5 6" id="KW-0472">Membrane</keyword>
<dbReference type="PANTHER" id="PTHR30619:SF7">
    <property type="entry name" value="BETA-LACTAMASE DOMAIN PROTEIN"/>
    <property type="match status" value="1"/>
</dbReference>
<feature type="transmembrane region" description="Helical" evidence="6">
    <location>
        <begin position="371"/>
        <end position="395"/>
    </location>
</feature>
<evidence type="ECO:0000259" key="7">
    <source>
        <dbReference type="Pfam" id="PF00753"/>
    </source>
</evidence>
<keyword evidence="4 6" id="KW-1133">Transmembrane helix</keyword>
<sequence>MHLSAYVGILMLMIIFLSCMIKFQSYKIMMMSLLFIVIGYLIYPKMSLHYMESFNLSKENKVYTHTIQFGDKVLIDGDLFQANGEINGLTYKVFYTLKNEQEKMTLLKAMPFMKNCRITYNRTDILPNTNDLKFNYNEYLIQHEIAGVLKVKAFSIESCKKRSLNIIEEAQLYREILIQKLKTLDVKNIDDIIALTLGETRYLSPERIEQLKKLGIYHLYAVSGSHVALVNVFLFRLLLRMNVKYHHSELIIFILLPLYAILTGLSPSVLRAVGVVMVYMVIKRVVNIDSLQILSITFILFVLFNPYVIFDIGFQLSYIISTFIILSIPLIKTFSMTRKTFTINMISQLSSFIILIFHFNTFQWLGFISNFIFIPLFELIIFPLVMLFLMLFIILGKVPMLLSHIIEFVFGKTLELIEALNKIPINDLVISNLHAIFYFLILVAIIVIVVSILKLQYIKAITLFSVLMLMLSIKHNHDAIILEFLDIGQGDAMIAYHQDVNSVVMIDTGGKDQHHKEKWQIRNKELNYTDSVLVPDLYEKGYNQIDYLIISHPHANHMGELVNLSKKVKIKNLIINKKTWDSHALKLILNEVAHSNTHIIDSTHIKQFKIGATVYQLYNQDSENHADKNDTSIVTEIRAYNKKILTAGDATERIENHILNDLTSNYDLLKVGHHGSLTSTSDNFIYKVKPKLCVISSGRHNRYKLPHPKIVQKLENNQCKVFNTQDYGVIKVTIDKEDMNITSGLSEYNKKAYKNH</sequence>
<dbReference type="InterPro" id="IPR004477">
    <property type="entry name" value="ComEC_N"/>
</dbReference>
<feature type="transmembrane region" description="Helical" evidence="6">
    <location>
        <begin position="428"/>
        <end position="450"/>
    </location>
</feature>
<feature type="transmembrane region" description="Helical" evidence="6">
    <location>
        <begin position="5"/>
        <end position="23"/>
    </location>
</feature>
<dbReference type="Gene3D" id="3.60.15.10">
    <property type="entry name" value="Ribonuclease Z/Hydroxyacylglutathione hydrolase-like"/>
    <property type="match status" value="1"/>
</dbReference>
<evidence type="ECO:0000256" key="2">
    <source>
        <dbReference type="ARBA" id="ARBA00022475"/>
    </source>
</evidence>
<keyword evidence="3 6" id="KW-0812">Transmembrane</keyword>
<evidence type="ECO:0000256" key="3">
    <source>
        <dbReference type="ARBA" id="ARBA00022692"/>
    </source>
</evidence>
<feature type="domain" description="Metallo-beta-lactamase" evidence="7">
    <location>
        <begin position="500"/>
        <end position="693"/>
    </location>
</feature>
<proteinExistence type="predicted"/>
<comment type="subcellular location">
    <subcellularLocation>
        <location evidence="1">Cell membrane</location>
        <topology evidence="1">Multi-pass membrane protein</topology>
    </subcellularLocation>
</comment>
<gene>
    <name evidence="9" type="ORF">BU072_04200</name>
</gene>
<accession>A0A2T4PV91</accession>
<feature type="transmembrane region" description="Helical" evidence="6">
    <location>
        <begin position="29"/>
        <end position="48"/>
    </location>
</feature>
<dbReference type="InterPro" id="IPR052159">
    <property type="entry name" value="Competence_DNA_uptake"/>
</dbReference>
<dbReference type="EMBL" id="PZFK01000006">
    <property type="protein sequence ID" value="PTI30362.1"/>
    <property type="molecule type" value="Genomic_DNA"/>
</dbReference>
<dbReference type="GO" id="GO:0005886">
    <property type="term" value="C:plasma membrane"/>
    <property type="evidence" value="ECO:0007669"/>
    <property type="project" value="UniProtKB-SubCell"/>
</dbReference>
<dbReference type="Proteomes" id="UP000241209">
    <property type="component" value="Unassembled WGS sequence"/>
</dbReference>
<evidence type="ECO:0000256" key="6">
    <source>
        <dbReference type="SAM" id="Phobius"/>
    </source>
</evidence>
<evidence type="ECO:0000259" key="8">
    <source>
        <dbReference type="Pfam" id="PF03772"/>
    </source>
</evidence>
<dbReference type="NCBIfam" id="TIGR00360">
    <property type="entry name" value="ComEC_N-term"/>
    <property type="match status" value="1"/>
</dbReference>
<reference evidence="9 10" key="1">
    <citation type="journal article" date="2016" name="Front. Microbiol.">
        <title>Comprehensive Phylogenetic Analysis of Bovine Non-aureus Staphylococci Species Based on Whole-Genome Sequencing.</title>
        <authorList>
            <person name="Naushad S."/>
            <person name="Barkema H.W."/>
            <person name="Luby C."/>
            <person name="Condas L.A."/>
            <person name="Nobrega D.B."/>
            <person name="Carson D.A."/>
            <person name="De Buck J."/>
        </authorList>
    </citation>
    <scope>NUCLEOTIDE SEQUENCE [LARGE SCALE GENOMIC DNA]</scope>
    <source>
        <strain evidence="9 10">SNUC 2204</strain>
    </source>
</reference>
<dbReference type="AlphaFoldDB" id="A0A2T4PV91"/>
<feature type="transmembrane region" description="Helical" evidence="6">
    <location>
        <begin position="250"/>
        <end position="279"/>
    </location>
</feature>
<protein>
    <submittedName>
        <fullName evidence="9">DNA internalization-related competence protein ComEC/Rec2</fullName>
    </submittedName>
</protein>
<evidence type="ECO:0000256" key="1">
    <source>
        <dbReference type="ARBA" id="ARBA00004651"/>
    </source>
</evidence>
<evidence type="ECO:0000313" key="9">
    <source>
        <dbReference type="EMBL" id="PTI30362.1"/>
    </source>
</evidence>
<feature type="transmembrane region" description="Helical" evidence="6">
    <location>
        <begin position="316"/>
        <end position="334"/>
    </location>
</feature>
<dbReference type="CDD" id="cd07731">
    <property type="entry name" value="ComA-like_MBL-fold"/>
    <property type="match status" value="1"/>
</dbReference>
<dbReference type="NCBIfam" id="TIGR00361">
    <property type="entry name" value="ComEC_Rec2"/>
    <property type="match status" value="1"/>
</dbReference>
<feature type="transmembrane region" description="Helical" evidence="6">
    <location>
        <begin position="217"/>
        <end position="238"/>
    </location>
</feature>
<organism evidence="9 10">
    <name type="scientific">Mammaliicoccus vitulinus</name>
    <dbReference type="NCBI Taxonomy" id="71237"/>
    <lineage>
        <taxon>Bacteria</taxon>
        <taxon>Bacillati</taxon>
        <taxon>Bacillota</taxon>
        <taxon>Bacilli</taxon>
        <taxon>Bacillales</taxon>
        <taxon>Staphylococcaceae</taxon>
        <taxon>Mammaliicoccus</taxon>
    </lineage>
</organism>
<dbReference type="InterPro" id="IPR035681">
    <property type="entry name" value="ComA-like_MBL"/>
</dbReference>
<dbReference type="InterPro" id="IPR001279">
    <property type="entry name" value="Metallo-B-lactamas"/>
</dbReference>
<keyword evidence="2" id="KW-1003">Cell membrane</keyword>
<evidence type="ECO:0000256" key="5">
    <source>
        <dbReference type="ARBA" id="ARBA00023136"/>
    </source>
</evidence>
<evidence type="ECO:0000256" key="4">
    <source>
        <dbReference type="ARBA" id="ARBA00022989"/>
    </source>
</evidence>
<dbReference type="Pfam" id="PF00753">
    <property type="entry name" value="Lactamase_B"/>
    <property type="match status" value="1"/>
</dbReference>
<dbReference type="GO" id="GO:0030420">
    <property type="term" value="P:establishment of competence for transformation"/>
    <property type="evidence" value="ECO:0007669"/>
    <property type="project" value="InterPro"/>
</dbReference>